<organism evidence="6">
    <name type="scientific">Streptomyces sp. R39</name>
    <dbReference type="NCBI Taxonomy" id="3238631"/>
    <lineage>
        <taxon>Bacteria</taxon>
        <taxon>Bacillati</taxon>
        <taxon>Actinomycetota</taxon>
        <taxon>Actinomycetes</taxon>
        <taxon>Kitasatosporales</taxon>
        <taxon>Streptomycetaceae</taxon>
        <taxon>Streptomyces</taxon>
    </lineage>
</organism>
<name>A0AB39QMZ5_9ACTN</name>
<gene>
    <name evidence="6" type="ORF">AB5J52_16330</name>
</gene>
<evidence type="ECO:0000256" key="3">
    <source>
        <dbReference type="SAM" id="MobiDB-lite"/>
    </source>
</evidence>
<keyword evidence="1" id="KW-0805">Transcription regulation</keyword>
<accession>A0AB39QMZ5</accession>
<dbReference type="EMBL" id="CP163441">
    <property type="protein sequence ID" value="XDQ43702.1"/>
    <property type="molecule type" value="Genomic_DNA"/>
</dbReference>
<feature type="compositionally biased region" description="Low complexity" evidence="3">
    <location>
        <begin position="82"/>
        <end position="93"/>
    </location>
</feature>
<protein>
    <submittedName>
        <fullName evidence="6">Zf-HC2 domain-containing protein</fullName>
    </submittedName>
</protein>
<reference evidence="6" key="1">
    <citation type="submission" date="2024-07" db="EMBL/GenBank/DDBJ databases">
        <authorList>
            <person name="Yu S.T."/>
        </authorList>
    </citation>
    <scope>NUCLEOTIDE SEQUENCE</scope>
    <source>
        <strain evidence="6">R39</strain>
    </source>
</reference>
<keyword evidence="4" id="KW-0472">Membrane</keyword>
<feature type="region of interest" description="Disordered" evidence="3">
    <location>
        <begin position="67"/>
        <end position="96"/>
    </location>
</feature>
<dbReference type="RefSeq" id="WP_369222771.1">
    <property type="nucleotide sequence ID" value="NZ_CP163441.1"/>
</dbReference>
<keyword evidence="2" id="KW-0804">Transcription</keyword>
<feature type="transmembrane region" description="Helical" evidence="4">
    <location>
        <begin position="139"/>
        <end position="157"/>
    </location>
</feature>
<evidence type="ECO:0000313" key="6">
    <source>
        <dbReference type="EMBL" id="XDQ43702.1"/>
    </source>
</evidence>
<dbReference type="AlphaFoldDB" id="A0AB39QMZ5"/>
<dbReference type="Pfam" id="PF13490">
    <property type="entry name" value="zf-HC2"/>
    <property type="match status" value="1"/>
</dbReference>
<sequence>MTTAWHAAEDLALRYADGSLPEADAWSLEKHLETCTACATRVSAAVRATAAGAELAEIRGSVLTAATTRPEEARGSDPCGSAARTRPAPTGPRRTPRLEPALWALGPALRGTWLLALLSVTLGALLLDHAAGYAATRTLLLTIAPVIPVSGVALSYGPHADPLHEITAATPSGGLRLALTRTAAVLGVSVPALTLTGAALPASGAPGAAAWLLPGLALTLGSLTLASYVGCRTATAVVAGGWLAAVLVPAVAAAGGPLTTRLAGRLATCFDGAQPGWAAAAVVCAALLAARRGAYDHLENR</sequence>
<proteinExistence type="predicted"/>
<dbReference type="InterPro" id="IPR027383">
    <property type="entry name" value="Znf_put"/>
</dbReference>
<feature type="transmembrane region" description="Helical" evidence="4">
    <location>
        <begin position="208"/>
        <end position="229"/>
    </location>
</feature>
<feature type="transmembrane region" description="Helical" evidence="4">
    <location>
        <begin position="178"/>
        <end position="202"/>
    </location>
</feature>
<dbReference type="InterPro" id="IPR041916">
    <property type="entry name" value="Anti_sigma_zinc_sf"/>
</dbReference>
<evidence type="ECO:0000256" key="4">
    <source>
        <dbReference type="SAM" id="Phobius"/>
    </source>
</evidence>
<evidence type="ECO:0000259" key="5">
    <source>
        <dbReference type="Pfam" id="PF13490"/>
    </source>
</evidence>
<evidence type="ECO:0000256" key="2">
    <source>
        <dbReference type="ARBA" id="ARBA00023163"/>
    </source>
</evidence>
<feature type="domain" description="Putative zinc-finger" evidence="5">
    <location>
        <begin position="8"/>
        <end position="39"/>
    </location>
</feature>
<feature type="transmembrane region" description="Helical" evidence="4">
    <location>
        <begin position="102"/>
        <end position="127"/>
    </location>
</feature>
<evidence type="ECO:0000256" key="1">
    <source>
        <dbReference type="ARBA" id="ARBA00023015"/>
    </source>
</evidence>
<feature type="transmembrane region" description="Helical" evidence="4">
    <location>
        <begin position="276"/>
        <end position="294"/>
    </location>
</feature>
<keyword evidence="4" id="KW-0812">Transmembrane</keyword>
<dbReference type="Gene3D" id="1.10.10.1320">
    <property type="entry name" value="Anti-sigma factor, zinc-finger domain"/>
    <property type="match status" value="1"/>
</dbReference>
<keyword evidence="4" id="KW-1133">Transmembrane helix</keyword>
<feature type="transmembrane region" description="Helical" evidence="4">
    <location>
        <begin position="236"/>
        <end position="256"/>
    </location>
</feature>